<feature type="region of interest" description="Disordered" evidence="5">
    <location>
        <begin position="1"/>
        <end position="54"/>
    </location>
</feature>
<evidence type="ECO:0000256" key="1">
    <source>
        <dbReference type="ARBA" id="ARBA00004123"/>
    </source>
</evidence>
<dbReference type="InterPro" id="IPR036910">
    <property type="entry name" value="HMG_box_dom_sf"/>
</dbReference>
<dbReference type="GO" id="GO:0000978">
    <property type="term" value="F:RNA polymerase II cis-regulatory region sequence-specific DNA binding"/>
    <property type="evidence" value="ECO:0007669"/>
    <property type="project" value="TreeGrafter"/>
</dbReference>
<name>A0AAD7RHL4_9TELE</name>
<dbReference type="Pfam" id="PF00505">
    <property type="entry name" value="HMG_box"/>
    <property type="match status" value="1"/>
</dbReference>
<protein>
    <recommendedName>
        <fullName evidence="6">HMG box domain-containing protein</fullName>
    </recommendedName>
</protein>
<dbReference type="SMART" id="SM00398">
    <property type="entry name" value="HMG"/>
    <property type="match status" value="1"/>
</dbReference>
<comment type="caution">
    <text evidence="7">The sequence shown here is derived from an EMBL/GenBank/DDBJ whole genome shotgun (WGS) entry which is preliminary data.</text>
</comment>
<dbReference type="GO" id="GO:0001228">
    <property type="term" value="F:DNA-binding transcription activator activity, RNA polymerase II-specific"/>
    <property type="evidence" value="ECO:0007669"/>
    <property type="project" value="TreeGrafter"/>
</dbReference>
<evidence type="ECO:0000313" key="8">
    <source>
        <dbReference type="Proteomes" id="UP001221898"/>
    </source>
</evidence>
<evidence type="ECO:0000256" key="4">
    <source>
        <dbReference type="PROSITE-ProRule" id="PRU00267"/>
    </source>
</evidence>
<organism evidence="7 8">
    <name type="scientific">Aldrovandia affinis</name>
    <dbReference type="NCBI Taxonomy" id="143900"/>
    <lineage>
        <taxon>Eukaryota</taxon>
        <taxon>Metazoa</taxon>
        <taxon>Chordata</taxon>
        <taxon>Craniata</taxon>
        <taxon>Vertebrata</taxon>
        <taxon>Euteleostomi</taxon>
        <taxon>Actinopterygii</taxon>
        <taxon>Neopterygii</taxon>
        <taxon>Teleostei</taxon>
        <taxon>Notacanthiformes</taxon>
        <taxon>Halosauridae</taxon>
        <taxon>Aldrovandia</taxon>
    </lineage>
</organism>
<dbReference type="AlphaFoldDB" id="A0AAD7RHL4"/>
<gene>
    <name evidence="7" type="ORF">AAFF_G00205240</name>
</gene>
<dbReference type="GO" id="GO:0000122">
    <property type="term" value="P:negative regulation of transcription by RNA polymerase II"/>
    <property type="evidence" value="ECO:0007669"/>
    <property type="project" value="TreeGrafter"/>
</dbReference>
<comment type="subcellular location">
    <subcellularLocation>
        <location evidence="1">Nucleus</location>
    </subcellularLocation>
</comment>
<keyword evidence="3 4" id="KW-0539">Nucleus</keyword>
<dbReference type="Proteomes" id="UP001221898">
    <property type="component" value="Unassembled WGS sequence"/>
</dbReference>
<evidence type="ECO:0000256" key="2">
    <source>
        <dbReference type="ARBA" id="ARBA00023125"/>
    </source>
</evidence>
<feature type="region of interest" description="Disordered" evidence="5">
    <location>
        <begin position="110"/>
        <end position="132"/>
    </location>
</feature>
<dbReference type="PANTHER" id="PTHR10270:SF313">
    <property type="entry name" value="TRANSCRIPTION FACTOR SOX-21"/>
    <property type="match status" value="1"/>
</dbReference>
<dbReference type="GO" id="GO:0030182">
    <property type="term" value="P:neuron differentiation"/>
    <property type="evidence" value="ECO:0007669"/>
    <property type="project" value="TreeGrafter"/>
</dbReference>
<feature type="DNA-binding region" description="HMG box" evidence="4">
    <location>
        <begin position="53"/>
        <end position="121"/>
    </location>
</feature>
<keyword evidence="2 4" id="KW-0238">DNA-binding</keyword>
<accession>A0AAD7RHL4</accession>
<dbReference type="GO" id="GO:0007420">
    <property type="term" value="P:brain development"/>
    <property type="evidence" value="ECO:0007669"/>
    <property type="project" value="TreeGrafter"/>
</dbReference>
<evidence type="ECO:0000259" key="6">
    <source>
        <dbReference type="PROSITE" id="PS50118"/>
    </source>
</evidence>
<dbReference type="EMBL" id="JAINUG010000272">
    <property type="protein sequence ID" value="KAJ8384391.1"/>
    <property type="molecule type" value="Genomic_DNA"/>
</dbReference>
<dbReference type="SUPFAM" id="SSF47095">
    <property type="entry name" value="HMG-box"/>
    <property type="match status" value="1"/>
</dbReference>
<proteinExistence type="predicted"/>
<sequence>MYSMTEYELKSSGPSPHLGPGMAPVNGSVHGGDQPGAKTPGCQPGGGDPMDKVKRPMNAFMVWSRGERRKMAQDNPKMHNSEISKRLGAEWKQLTDSEKRPFIDEAKGYARSTSRNTPTTSAQGPGGSPRMESYGWGSAGGYTGIQGIQSEALGYNQHLQRYDLSALQYPSAMATAKTNGANFYSPMSYGGGPQQPSAVMSMAKPEPVSHSPTGAPVQHWGALQGDLRDMISMYIPGGDTNDSQRGYPGLQQQYLGGAMSMPHPHM</sequence>
<dbReference type="InterPro" id="IPR009071">
    <property type="entry name" value="HMG_box_dom"/>
</dbReference>
<evidence type="ECO:0000256" key="3">
    <source>
        <dbReference type="ARBA" id="ARBA00023242"/>
    </source>
</evidence>
<dbReference type="PANTHER" id="PTHR10270">
    <property type="entry name" value="SOX TRANSCRIPTION FACTOR"/>
    <property type="match status" value="1"/>
</dbReference>
<dbReference type="GO" id="GO:0005634">
    <property type="term" value="C:nucleus"/>
    <property type="evidence" value="ECO:0007669"/>
    <property type="project" value="UniProtKB-SubCell"/>
</dbReference>
<dbReference type="PROSITE" id="PS50118">
    <property type="entry name" value="HMG_BOX_2"/>
    <property type="match status" value="1"/>
</dbReference>
<evidence type="ECO:0000256" key="5">
    <source>
        <dbReference type="SAM" id="MobiDB-lite"/>
    </source>
</evidence>
<dbReference type="Gene3D" id="1.10.30.10">
    <property type="entry name" value="High mobility group box domain"/>
    <property type="match status" value="1"/>
</dbReference>
<dbReference type="InterPro" id="IPR050140">
    <property type="entry name" value="SRY-related_HMG-box_TF-like"/>
</dbReference>
<dbReference type="FunFam" id="1.10.30.10:FF:000002">
    <property type="entry name" value="transcription factor Sox-2"/>
    <property type="match status" value="1"/>
</dbReference>
<feature type="region of interest" description="Disordered" evidence="5">
    <location>
        <begin position="195"/>
        <end position="215"/>
    </location>
</feature>
<feature type="compositionally biased region" description="Polar residues" evidence="5">
    <location>
        <begin position="111"/>
        <end position="123"/>
    </location>
</feature>
<evidence type="ECO:0000313" key="7">
    <source>
        <dbReference type="EMBL" id="KAJ8384391.1"/>
    </source>
</evidence>
<reference evidence="7" key="1">
    <citation type="journal article" date="2023" name="Science">
        <title>Genome structures resolve the early diversification of teleost fishes.</title>
        <authorList>
            <person name="Parey E."/>
            <person name="Louis A."/>
            <person name="Montfort J."/>
            <person name="Bouchez O."/>
            <person name="Roques C."/>
            <person name="Iampietro C."/>
            <person name="Lluch J."/>
            <person name="Castinel A."/>
            <person name="Donnadieu C."/>
            <person name="Desvignes T."/>
            <person name="Floi Bucao C."/>
            <person name="Jouanno E."/>
            <person name="Wen M."/>
            <person name="Mejri S."/>
            <person name="Dirks R."/>
            <person name="Jansen H."/>
            <person name="Henkel C."/>
            <person name="Chen W.J."/>
            <person name="Zahm M."/>
            <person name="Cabau C."/>
            <person name="Klopp C."/>
            <person name="Thompson A.W."/>
            <person name="Robinson-Rechavi M."/>
            <person name="Braasch I."/>
            <person name="Lecointre G."/>
            <person name="Bobe J."/>
            <person name="Postlethwait J.H."/>
            <person name="Berthelot C."/>
            <person name="Roest Crollius H."/>
            <person name="Guiguen Y."/>
        </authorList>
    </citation>
    <scope>NUCLEOTIDE SEQUENCE</scope>
    <source>
        <strain evidence="7">NC1722</strain>
    </source>
</reference>
<keyword evidence="8" id="KW-1185">Reference proteome</keyword>
<feature type="domain" description="HMG box" evidence="6">
    <location>
        <begin position="53"/>
        <end position="121"/>
    </location>
</feature>